<comment type="caution">
    <text evidence="1">The sequence shown here is derived from an EMBL/GenBank/DDBJ whole genome shotgun (WGS) entry which is preliminary data.</text>
</comment>
<proteinExistence type="predicted"/>
<gene>
    <name evidence="1" type="ORF">NDU88_011050</name>
</gene>
<evidence type="ECO:0000313" key="2">
    <source>
        <dbReference type="Proteomes" id="UP001066276"/>
    </source>
</evidence>
<accession>A0AAV7S497</accession>
<evidence type="ECO:0000313" key="1">
    <source>
        <dbReference type="EMBL" id="KAJ1158359.1"/>
    </source>
</evidence>
<sequence length="162" mass="17966">MRAWPGCAVRSSHTPMFLSSRTASYRRVVALALLSHPGEHTKRQWSAPRNLVSTRPGSMPICAGSHPSAFLGAHKVCHFHSTIWPQLAYADSDGCDYKGRKQMWATAHRPRHSCGTANKHGKSEVSPEAVTRQSCLDRDEVGVDMMPIKFQHTEVGETSEKD</sequence>
<name>A0AAV7S497_PLEWA</name>
<reference evidence="1" key="1">
    <citation type="journal article" date="2022" name="bioRxiv">
        <title>Sequencing and chromosome-scale assembly of the giantPleurodeles waltlgenome.</title>
        <authorList>
            <person name="Brown T."/>
            <person name="Elewa A."/>
            <person name="Iarovenko S."/>
            <person name="Subramanian E."/>
            <person name="Araus A.J."/>
            <person name="Petzold A."/>
            <person name="Susuki M."/>
            <person name="Suzuki K.-i.T."/>
            <person name="Hayashi T."/>
            <person name="Toyoda A."/>
            <person name="Oliveira C."/>
            <person name="Osipova E."/>
            <person name="Leigh N.D."/>
            <person name="Simon A."/>
            <person name="Yun M.H."/>
        </authorList>
    </citation>
    <scope>NUCLEOTIDE SEQUENCE</scope>
    <source>
        <strain evidence="1">20211129_DDA</strain>
        <tissue evidence="1">Liver</tissue>
    </source>
</reference>
<keyword evidence="2" id="KW-1185">Reference proteome</keyword>
<dbReference type="Proteomes" id="UP001066276">
    <property type="component" value="Chromosome 5"/>
</dbReference>
<dbReference type="EMBL" id="JANPWB010000009">
    <property type="protein sequence ID" value="KAJ1158359.1"/>
    <property type="molecule type" value="Genomic_DNA"/>
</dbReference>
<organism evidence="1 2">
    <name type="scientific">Pleurodeles waltl</name>
    <name type="common">Iberian ribbed newt</name>
    <dbReference type="NCBI Taxonomy" id="8319"/>
    <lineage>
        <taxon>Eukaryota</taxon>
        <taxon>Metazoa</taxon>
        <taxon>Chordata</taxon>
        <taxon>Craniata</taxon>
        <taxon>Vertebrata</taxon>
        <taxon>Euteleostomi</taxon>
        <taxon>Amphibia</taxon>
        <taxon>Batrachia</taxon>
        <taxon>Caudata</taxon>
        <taxon>Salamandroidea</taxon>
        <taxon>Salamandridae</taxon>
        <taxon>Pleurodelinae</taxon>
        <taxon>Pleurodeles</taxon>
    </lineage>
</organism>
<protein>
    <submittedName>
        <fullName evidence="1">Uncharacterized protein</fullName>
    </submittedName>
</protein>
<dbReference type="AlphaFoldDB" id="A0AAV7S497"/>